<feature type="compositionally biased region" description="Polar residues" evidence="1">
    <location>
        <begin position="788"/>
        <end position="799"/>
    </location>
</feature>
<gene>
    <name evidence="2" type="ORF">LCGC14_0412370</name>
</gene>
<accession>A0A0F9VFF4</accession>
<dbReference type="AlphaFoldDB" id="A0A0F9VFF4"/>
<evidence type="ECO:0000313" key="2">
    <source>
        <dbReference type="EMBL" id="KKN72286.1"/>
    </source>
</evidence>
<reference evidence="2" key="1">
    <citation type="journal article" date="2015" name="Nature">
        <title>Complex archaea that bridge the gap between prokaryotes and eukaryotes.</title>
        <authorList>
            <person name="Spang A."/>
            <person name="Saw J.H."/>
            <person name="Jorgensen S.L."/>
            <person name="Zaremba-Niedzwiedzka K."/>
            <person name="Martijn J."/>
            <person name="Lind A.E."/>
            <person name="van Eijk R."/>
            <person name="Schleper C."/>
            <person name="Guy L."/>
            <person name="Ettema T.J."/>
        </authorList>
    </citation>
    <scope>NUCLEOTIDE SEQUENCE</scope>
</reference>
<feature type="compositionally biased region" description="Polar residues" evidence="1">
    <location>
        <begin position="808"/>
        <end position="817"/>
    </location>
</feature>
<evidence type="ECO:0000256" key="1">
    <source>
        <dbReference type="SAM" id="MobiDB-lite"/>
    </source>
</evidence>
<dbReference type="EMBL" id="LAZR01000365">
    <property type="protein sequence ID" value="KKN72286.1"/>
    <property type="molecule type" value="Genomic_DNA"/>
</dbReference>
<comment type="caution">
    <text evidence="2">The sequence shown here is derived from an EMBL/GenBank/DDBJ whole genome shotgun (WGS) entry which is preliminary data.</text>
</comment>
<organism evidence="2">
    <name type="scientific">marine sediment metagenome</name>
    <dbReference type="NCBI Taxonomy" id="412755"/>
    <lineage>
        <taxon>unclassified sequences</taxon>
        <taxon>metagenomes</taxon>
        <taxon>ecological metagenomes</taxon>
    </lineage>
</organism>
<feature type="region of interest" description="Disordered" evidence="1">
    <location>
        <begin position="788"/>
        <end position="817"/>
    </location>
</feature>
<proteinExistence type="predicted"/>
<name>A0A0F9VFF4_9ZZZZ</name>
<protein>
    <submittedName>
        <fullName evidence="2">Uncharacterized protein</fullName>
    </submittedName>
</protein>
<sequence>MLENSITEFKGLKEDDNPIMVKSGSALSVYARILESLRPHGGMLSKVRGNSKHSTLNYKMADRPNTLIRYVQQDGTTKKFLALAWDNILNYAGGAWVPLLSPGSVAYSSWYLIPSNLLYGAALGNLHYSYTNRVFDHLIYKDILYLTDGYNRPIKYDGTSVGSWGYRQFSNATEALASVEQNAAGNLADVTVNYSVSLYDSTRSLEGNASTTANRLEYNPSGATKKVWVYVNPLTWSIVNNYDYENEFADQIRIYRAPADGVSGTDRHLAATLTKGVISYTDAEGAGTVALNGATGLVTGIGTDFDGDGITVGDAFYMIGKSTVYQVSVAPVNDTELTVVASDGQATTSPADDIIAGQYYWVTAGFIDNTNDITGNTLYHGDHATAPEDHTVPKNCRYCIMFGESNVRAFIAGDPDEPNRLYYSMEDQPDYFPIANYVDIDPDDGDRITALIKFQGQLYIFKRLSTAVMNVKGHPYEWNFTARVLSVGTLDKECLTDCDGVLVFVNLAGIWAWDGRRLSRISHSEKGSNVIGRWSKVVQSKIATDTRVVYHEARNEAWISLTLDDERGLYDGSLGDHGSILESSTKVADDGGGGHPQANGTLVYRLDTGQWFFIPHLGATAWCVWQGQDDENELYRGDYHNIVTLEDNTESMNEVDGDSGQATSGGASTLTDSAAAWTTNEWATGTIYVHYYDGATPESATITSNTGTEITRSGTWTQNPASSDYYVIVLDDATQNIRIRWRTPMLVIDSVRLLKWLLELMVRIFGTGTVTISWTMDGGEGAGGSFQVTPSQGDTSWGNNKWARRTGDATSSTNDTLTDSGESWTVNAYAGDIVWVEHADDTTETATIASNTADTLTISGTWTSNPASGDHFIIYDSDTMIWSDIDEIISELNFPENAEGKFIELEIMLRTASKFELTALSLGYKIHTGLKWAP</sequence>